<evidence type="ECO:0000256" key="1">
    <source>
        <dbReference type="ARBA" id="ARBA00007888"/>
    </source>
</evidence>
<dbReference type="Pfam" id="PF01924">
    <property type="entry name" value="HypD"/>
    <property type="match status" value="1"/>
</dbReference>
<dbReference type="PANTHER" id="PTHR30149:SF0">
    <property type="entry name" value="HYDROGENASE MATURATION FACTOR HYPD"/>
    <property type="match status" value="1"/>
</dbReference>
<dbReference type="GeneID" id="64361314"/>
<evidence type="ECO:0000256" key="2">
    <source>
        <dbReference type="ARBA" id="ARBA00022723"/>
    </source>
</evidence>
<dbReference type="InterPro" id="IPR042243">
    <property type="entry name" value="HypD_1"/>
</dbReference>
<keyword evidence="3" id="KW-0408">Iron</keyword>
<gene>
    <name evidence="4" type="ordered locus">HBZC1_00030</name>
</gene>
<dbReference type="AlphaFoldDB" id="F8KQI5"/>
<keyword evidence="5" id="KW-1185">Reference proteome</keyword>
<evidence type="ECO:0000256" key="3">
    <source>
        <dbReference type="ARBA" id="ARBA00023004"/>
    </source>
</evidence>
<dbReference type="PANTHER" id="PTHR30149">
    <property type="entry name" value="HYDROGENASE PROTEIN ASSEMBLY PROTEIN HYPD"/>
    <property type="match status" value="1"/>
</dbReference>
<sequence length="373" mass="41050">MMTPNLIDAFRNQDVILAFIAKIQNLAQQLPPPLRPLNIMEVCGGHTHTLMRYGLGTLLEPALNFVHGPGCPVCVMPKLRIDQAIALACMPNSIVVTLADLIRVPGSQASLQQVRAQGKDVRFVYSPLQVLQIAQDNPSKKVVFIAIGFETTTPMSASLIQQAQKRQLNNLFFHLNHVLVPPSVRAILNSKHQIHALIAPSHVSVISGAKIYAPFVQEHQLPVVVAGFEPVDMLEGIYMLLKQVLEGRTQLEIQYSRVVSMQGNLRAQNLVGEVMQPRAFAWRGLGEIPFSGMGLRPRYANLDAEIVFKEHLPQTARLDHKLCLCGDILKGVLKPLDCSLFGTACTPTHPIGACMVSSEGACAVYYRYSKPMP</sequence>
<evidence type="ECO:0000313" key="4">
    <source>
        <dbReference type="EMBL" id="CCB78989.1"/>
    </source>
</evidence>
<dbReference type="Gene3D" id="6.10.20.100">
    <property type="match status" value="1"/>
</dbReference>
<keyword evidence="2" id="KW-0479">Metal-binding</keyword>
<accession>F8KQI5</accession>
<protein>
    <submittedName>
        <fullName evidence="4">[NiFe] hydrogenase metallocenter assembly protein HypD</fullName>
    </submittedName>
</protein>
<dbReference type="Gene3D" id="3.40.50.11750">
    <property type="entry name" value="HypD, alpha/beta domain 1"/>
    <property type="match status" value="2"/>
</dbReference>
<dbReference type="GO" id="GO:0051539">
    <property type="term" value="F:4 iron, 4 sulfur cluster binding"/>
    <property type="evidence" value="ECO:0007669"/>
    <property type="project" value="TreeGrafter"/>
</dbReference>
<reference evidence="4 5" key="1">
    <citation type="journal article" date="2011" name="J. Bacteriol.">
        <title>Genome sequence of Helicobacter bizzozeronii strain CIII-1, an isolate from human gastric mucosa.</title>
        <authorList>
            <person name="Schott T."/>
            <person name="Rossi M."/>
            <person name="Hanninen M.L."/>
        </authorList>
    </citation>
    <scope>NUCLEOTIDE SEQUENCE [LARGE SCALE GENOMIC DNA]</scope>
    <source>
        <strain evidence="4 5">CIII-1</strain>
    </source>
</reference>
<dbReference type="InterPro" id="IPR042244">
    <property type="entry name" value="HypD_2_sf"/>
</dbReference>
<dbReference type="GO" id="GO:0051604">
    <property type="term" value="P:protein maturation"/>
    <property type="evidence" value="ECO:0007669"/>
    <property type="project" value="TreeGrafter"/>
</dbReference>
<dbReference type="PIRSF" id="PIRSF005622">
    <property type="entry name" value="Hydrgn_mat_hypD"/>
    <property type="match status" value="1"/>
</dbReference>
<dbReference type="KEGG" id="hbi:HBZC1_00030"/>
<dbReference type="HOGENOM" id="CLU_048562_1_0_7"/>
<name>F8KQI5_HELBC</name>
<dbReference type="eggNOG" id="COG0409">
    <property type="taxonomic scope" value="Bacteria"/>
</dbReference>
<dbReference type="Proteomes" id="UP000008387">
    <property type="component" value="Chromosome"/>
</dbReference>
<dbReference type="EMBL" id="FR871757">
    <property type="protein sequence ID" value="CCB78989.1"/>
    <property type="molecule type" value="Genomic_DNA"/>
</dbReference>
<dbReference type="InterPro" id="IPR002780">
    <property type="entry name" value="Hyd_form_HypD"/>
</dbReference>
<dbReference type="GO" id="GO:0005506">
    <property type="term" value="F:iron ion binding"/>
    <property type="evidence" value="ECO:0007669"/>
    <property type="project" value="TreeGrafter"/>
</dbReference>
<evidence type="ECO:0000313" key="5">
    <source>
        <dbReference type="Proteomes" id="UP000008387"/>
    </source>
</evidence>
<dbReference type="GO" id="GO:0070025">
    <property type="term" value="F:carbon monoxide binding"/>
    <property type="evidence" value="ECO:0007669"/>
    <property type="project" value="TreeGrafter"/>
</dbReference>
<dbReference type="NCBIfam" id="TIGR00075">
    <property type="entry name" value="hypD"/>
    <property type="match status" value="1"/>
</dbReference>
<dbReference type="STRING" id="1002804.HBZC1_00030"/>
<organism evidence="4 5">
    <name type="scientific">Helicobacter bizzozeronii (strain CIII-1)</name>
    <dbReference type="NCBI Taxonomy" id="1002804"/>
    <lineage>
        <taxon>Bacteria</taxon>
        <taxon>Pseudomonadati</taxon>
        <taxon>Campylobacterota</taxon>
        <taxon>Epsilonproteobacteria</taxon>
        <taxon>Campylobacterales</taxon>
        <taxon>Helicobacteraceae</taxon>
        <taxon>Helicobacter</taxon>
    </lineage>
</organism>
<dbReference type="RefSeq" id="WP_013889515.1">
    <property type="nucleotide sequence ID" value="NC_015674.1"/>
</dbReference>
<proteinExistence type="inferred from homology"/>
<comment type="similarity">
    <text evidence="1">Belongs to the HypD family.</text>
</comment>